<feature type="transmembrane region" description="Helical" evidence="6">
    <location>
        <begin position="260"/>
        <end position="282"/>
    </location>
</feature>
<dbReference type="GO" id="GO:0015086">
    <property type="term" value="F:cadmium ion transmembrane transporter activity"/>
    <property type="evidence" value="ECO:0007669"/>
    <property type="project" value="TreeGrafter"/>
</dbReference>
<protein>
    <recommendedName>
        <fullName evidence="6">Divalent metal cation transporter MntH</fullName>
    </recommendedName>
</protein>
<dbReference type="PRINTS" id="PR00447">
    <property type="entry name" value="NATRESASSCMP"/>
</dbReference>
<name>A0A7I7MJ31_9MYCO</name>
<dbReference type="HAMAP" id="MF_00221">
    <property type="entry name" value="NRAMP"/>
    <property type="match status" value="1"/>
</dbReference>
<dbReference type="EMBL" id="AP022575">
    <property type="protein sequence ID" value="BBX72188.1"/>
    <property type="molecule type" value="Genomic_DNA"/>
</dbReference>
<keyword evidence="5 6" id="KW-0472">Membrane</keyword>
<dbReference type="GO" id="GO:0015293">
    <property type="term" value="F:symporter activity"/>
    <property type="evidence" value="ECO:0007669"/>
    <property type="project" value="UniProtKB-UniRule"/>
</dbReference>
<sequence length="432" mass="45247">MARRWLARRDSDNLTWVCGSKVGELAQDIQPSVKTSWYLLGPAFVAAIAYVDPGNVAANVSAGTQFGYLLLWVIVAANVMACLVQYLSAKLGLVTGRSLPEAIGVRMGRPARLAYWAQAEIVAMATDVAEVIGGAVALRILFGLPLPIGGIVTGVISVLLLAVGDRRGQRMFERVITGLLMVIAVGFTASFYVATPPPDAVITGLIPRFNGTESVLLAAAILGATVMPHAVYLHSGLARDRHGHPDPGPRRRRLLRVTRWDVGLAMVIAGGVNAAMLLVAALNLQGRVAAASIDGAYVAVHDTLGPTIAVLFAIGLLTSGLASASVGAYAGAMIMQGLLHWSVPMLVRRLITLCPAVAVLALGADPTRTLVLSQVVLSFGIPFAVLPLVRLTSDPAVMGSDINHRATTLVGWVVAVMISLLNAALIVLTVTS</sequence>
<evidence type="ECO:0000313" key="7">
    <source>
        <dbReference type="EMBL" id="BBX72188.1"/>
    </source>
</evidence>
<keyword evidence="6" id="KW-0406">Ion transport</keyword>
<evidence type="ECO:0000256" key="2">
    <source>
        <dbReference type="ARBA" id="ARBA00022448"/>
    </source>
</evidence>
<dbReference type="Pfam" id="PF01566">
    <property type="entry name" value="Nramp"/>
    <property type="match status" value="1"/>
</dbReference>
<dbReference type="PANTHER" id="PTHR11706">
    <property type="entry name" value="SOLUTE CARRIER PROTEIN FAMILY 11 MEMBER"/>
    <property type="match status" value="1"/>
</dbReference>
<dbReference type="GO" id="GO:0034755">
    <property type="term" value="P:iron ion transmembrane transport"/>
    <property type="evidence" value="ECO:0007669"/>
    <property type="project" value="TreeGrafter"/>
</dbReference>
<evidence type="ECO:0000256" key="6">
    <source>
        <dbReference type="HAMAP-Rule" id="MF_00221"/>
    </source>
</evidence>
<feature type="transmembrane region" description="Helical" evidence="6">
    <location>
        <begin position="66"/>
        <end position="87"/>
    </location>
</feature>
<proteinExistence type="inferred from homology"/>
<feature type="transmembrane region" description="Helical" evidence="6">
    <location>
        <begin position="144"/>
        <end position="163"/>
    </location>
</feature>
<keyword evidence="6" id="KW-0769">Symport</keyword>
<evidence type="ECO:0000256" key="1">
    <source>
        <dbReference type="ARBA" id="ARBA00004141"/>
    </source>
</evidence>
<dbReference type="GO" id="GO:0046872">
    <property type="term" value="F:metal ion binding"/>
    <property type="evidence" value="ECO:0007669"/>
    <property type="project" value="UniProtKB-UniRule"/>
</dbReference>
<keyword evidence="8" id="KW-1185">Reference proteome</keyword>
<dbReference type="KEGG" id="mshj:MSHI_00940"/>
<dbReference type="PANTHER" id="PTHR11706:SF33">
    <property type="entry name" value="NATURAL RESISTANCE-ASSOCIATED MACROPHAGE PROTEIN 2"/>
    <property type="match status" value="1"/>
</dbReference>
<dbReference type="NCBIfam" id="NF001923">
    <property type="entry name" value="PRK00701.1"/>
    <property type="match status" value="1"/>
</dbReference>
<feature type="transmembrane region" description="Helical" evidence="6">
    <location>
        <begin position="346"/>
        <end position="364"/>
    </location>
</feature>
<comment type="subcellular location">
    <subcellularLocation>
        <location evidence="6">Cell membrane</location>
        <topology evidence="6">Multi-pass membrane protein</topology>
    </subcellularLocation>
    <subcellularLocation>
        <location evidence="1">Membrane</location>
        <topology evidence="1">Multi-pass membrane protein</topology>
    </subcellularLocation>
</comment>
<evidence type="ECO:0000313" key="8">
    <source>
        <dbReference type="Proteomes" id="UP000467236"/>
    </source>
</evidence>
<organism evidence="7 8">
    <name type="scientific">Mycobacterium shinjukuense</name>
    <dbReference type="NCBI Taxonomy" id="398694"/>
    <lineage>
        <taxon>Bacteria</taxon>
        <taxon>Bacillati</taxon>
        <taxon>Actinomycetota</taxon>
        <taxon>Actinomycetes</taxon>
        <taxon>Mycobacteriales</taxon>
        <taxon>Mycobacteriaceae</taxon>
        <taxon>Mycobacterium</taxon>
    </lineage>
</organism>
<dbReference type="NCBIfam" id="NF037982">
    <property type="entry name" value="Nramp_1"/>
    <property type="match status" value="1"/>
</dbReference>
<feature type="transmembrane region" description="Helical" evidence="6">
    <location>
        <begin position="214"/>
        <end position="233"/>
    </location>
</feature>
<evidence type="ECO:0000256" key="4">
    <source>
        <dbReference type="ARBA" id="ARBA00022989"/>
    </source>
</evidence>
<dbReference type="GO" id="GO:0005384">
    <property type="term" value="F:manganese ion transmembrane transporter activity"/>
    <property type="evidence" value="ECO:0007669"/>
    <property type="project" value="TreeGrafter"/>
</dbReference>
<dbReference type="GO" id="GO:0005886">
    <property type="term" value="C:plasma membrane"/>
    <property type="evidence" value="ECO:0007669"/>
    <property type="project" value="UniProtKB-SubCell"/>
</dbReference>
<keyword evidence="3 6" id="KW-0812">Transmembrane</keyword>
<dbReference type="Proteomes" id="UP000467236">
    <property type="component" value="Chromosome"/>
</dbReference>
<reference evidence="7 8" key="1">
    <citation type="journal article" date="2019" name="Emerg. Microbes Infect.">
        <title>Comprehensive subspecies identification of 175 nontuberculous mycobacteria species based on 7547 genomic profiles.</title>
        <authorList>
            <person name="Matsumoto Y."/>
            <person name="Kinjo T."/>
            <person name="Motooka D."/>
            <person name="Nabeya D."/>
            <person name="Jung N."/>
            <person name="Uechi K."/>
            <person name="Horii T."/>
            <person name="Iida T."/>
            <person name="Fujita J."/>
            <person name="Nakamura S."/>
        </authorList>
    </citation>
    <scope>NUCLEOTIDE SEQUENCE [LARGE SCALE GENOMIC DNA]</scope>
    <source>
        <strain evidence="7 8">JCM 14233</strain>
    </source>
</reference>
<feature type="transmembrane region" description="Helical" evidence="6">
    <location>
        <begin position="370"/>
        <end position="389"/>
    </location>
</feature>
<dbReference type="AlphaFoldDB" id="A0A7I7MJ31"/>
<keyword evidence="6" id="KW-1003">Cell membrane</keyword>
<accession>A0A7I7MJ31</accession>
<feature type="transmembrane region" description="Helical" evidence="6">
    <location>
        <begin position="175"/>
        <end position="194"/>
    </location>
</feature>
<dbReference type="InterPro" id="IPR001046">
    <property type="entry name" value="NRAMP_fam"/>
</dbReference>
<feature type="transmembrane region" description="Helical" evidence="6">
    <location>
        <begin position="409"/>
        <end position="430"/>
    </location>
</feature>
<comment type="similarity">
    <text evidence="6">Belongs to the NRAMP family.</text>
</comment>
<evidence type="ECO:0000256" key="5">
    <source>
        <dbReference type="ARBA" id="ARBA00023136"/>
    </source>
</evidence>
<dbReference type="NCBIfam" id="TIGR01197">
    <property type="entry name" value="nramp"/>
    <property type="match status" value="1"/>
</dbReference>
<evidence type="ECO:0000256" key="3">
    <source>
        <dbReference type="ARBA" id="ARBA00022692"/>
    </source>
</evidence>
<keyword evidence="4 6" id="KW-1133">Transmembrane helix</keyword>
<gene>
    <name evidence="6" type="primary">mntH</name>
    <name evidence="7" type="ORF">MSHI_00940</name>
</gene>
<comment type="function">
    <text evidence="6">H(+)-stimulated, divalent metal cation uptake system.</text>
</comment>
<keyword evidence="2 6" id="KW-0813">Transport</keyword>
<feature type="transmembrane region" description="Helical" evidence="6">
    <location>
        <begin position="308"/>
        <end position="334"/>
    </location>
</feature>